<dbReference type="Proteomes" id="UP000327030">
    <property type="component" value="Chromosome 1"/>
</dbReference>
<protein>
    <submittedName>
        <fullName evidence="2">ASCH domain-containing protein</fullName>
    </submittedName>
</protein>
<evidence type="ECO:0000259" key="1">
    <source>
        <dbReference type="SMART" id="SM01022"/>
    </source>
</evidence>
<proteinExistence type="predicted"/>
<dbReference type="OrthoDB" id="9807542at2"/>
<reference evidence="3" key="1">
    <citation type="submission" date="2019-08" db="EMBL/GenBank/DDBJ databases">
        <title>Complete Genome Sequence of the Polysaccharide-Degrading Rumen Bacterium Pseudobutyrivibrio xylanivorans MA3014.</title>
        <authorList>
            <person name="Palevich N."/>
            <person name="Maclean P.H."/>
            <person name="Kelly W.J."/>
            <person name="Leahy S.C."/>
            <person name="Rakonjac J."/>
            <person name="Attwood G.T."/>
        </authorList>
    </citation>
    <scope>NUCLEOTIDE SEQUENCE [LARGE SCALE GENOMIC DNA]</scope>
    <source>
        <strain evidence="3">MA3014</strain>
    </source>
</reference>
<dbReference type="InterPro" id="IPR007374">
    <property type="entry name" value="ASCH_domain"/>
</dbReference>
<evidence type="ECO:0000313" key="3">
    <source>
        <dbReference type="Proteomes" id="UP000327030"/>
    </source>
</evidence>
<feature type="domain" description="ASCH" evidence="1">
    <location>
        <begin position="25"/>
        <end position="150"/>
    </location>
</feature>
<dbReference type="Pfam" id="PF04266">
    <property type="entry name" value="ASCH"/>
    <property type="match status" value="1"/>
</dbReference>
<organism evidence="2 3">
    <name type="scientific">Pseudobutyrivibrio xylanivorans</name>
    <dbReference type="NCBI Taxonomy" id="185007"/>
    <lineage>
        <taxon>Bacteria</taxon>
        <taxon>Bacillati</taxon>
        <taxon>Bacillota</taxon>
        <taxon>Clostridia</taxon>
        <taxon>Lachnospirales</taxon>
        <taxon>Lachnospiraceae</taxon>
        <taxon>Pseudobutyrivibrio</taxon>
    </lineage>
</organism>
<dbReference type="Gene3D" id="3.10.400.10">
    <property type="entry name" value="Sulfate adenylyltransferase"/>
    <property type="match status" value="1"/>
</dbReference>
<dbReference type="CDD" id="cd06553">
    <property type="entry name" value="ASCH_Ef3133_like"/>
    <property type="match status" value="1"/>
</dbReference>
<sequence length="154" mass="17578">MTEKELWKEFCENKNVDINTSYEAWGFGDDEETADELAELVVKGIKYGTASSYDDYIAEDALDELPQVGEYSVILNGKDEAVCVIRTKEVFILPFNEVPESHAFAEGEGDRSLDYWRRVHKEFFEECAEESGIPFTEESKVVCEQFSLEYVAGE</sequence>
<accession>A0A5P6VNP4</accession>
<dbReference type="InterPro" id="IPR009326">
    <property type="entry name" value="DUF984"/>
</dbReference>
<dbReference type="PANTHER" id="PTHR39203">
    <property type="entry name" value="CYTOPLASMIC PROTEIN-RELATED"/>
    <property type="match status" value="1"/>
</dbReference>
<dbReference type="PIRSF" id="PIRSF021320">
    <property type="entry name" value="DUF984"/>
    <property type="match status" value="1"/>
</dbReference>
<dbReference type="EMBL" id="CP043028">
    <property type="protein sequence ID" value="QFJ54032.1"/>
    <property type="molecule type" value="Genomic_DNA"/>
</dbReference>
<dbReference type="PANTHER" id="PTHR39203:SF1">
    <property type="entry name" value="CYTOPLASMIC PROTEIN"/>
    <property type="match status" value="1"/>
</dbReference>
<dbReference type="KEGG" id="pxv:FXF36_03660"/>
<dbReference type="AlphaFoldDB" id="A0A5P6VNP4"/>
<name>A0A5P6VNP4_PSEXY</name>
<dbReference type="InterPro" id="IPR015947">
    <property type="entry name" value="PUA-like_sf"/>
</dbReference>
<dbReference type="SMART" id="SM01022">
    <property type="entry name" value="ASCH"/>
    <property type="match status" value="1"/>
</dbReference>
<gene>
    <name evidence="2" type="ORF">FXF36_03660</name>
</gene>
<dbReference type="RefSeq" id="WP_151622528.1">
    <property type="nucleotide sequence ID" value="NZ_CP043028.1"/>
</dbReference>
<dbReference type="SUPFAM" id="SSF88697">
    <property type="entry name" value="PUA domain-like"/>
    <property type="match status" value="1"/>
</dbReference>
<evidence type="ECO:0000313" key="2">
    <source>
        <dbReference type="EMBL" id="QFJ54032.1"/>
    </source>
</evidence>